<evidence type="ECO:0000313" key="3">
    <source>
        <dbReference type="WBParaSite" id="HPBE_0002037701-mRNA-1"/>
    </source>
</evidence>
<keyword evidence="2" id="KW-1185">Reference proteome</keyword>
<organism evidence="2 3">
    <name type="scientific">Heligmosomoides polygyrus</name>
    <name type="common">Parasitic roundworm</name>
    <dbReference type="NCBI Taxonomy" id="6339"/>
    <lineage>
        <taxon>Eukaryota</taxon>
        <taxon>Metazoa</taxon>
        <taxon>Ecdysozoa</taxon>
        <taxon>Nematoda</taxon>
        <taxon>Chromadorea</taxon>
        <taxon>Rhabditida</taxon>
        <taxon>Rhabditina</taxon>
        <taxon>Rhabditomorpha</taxon>
        <taxon>Strongyloidea</taxon>
        <taxon>Heligmosomidae</taxon>
        <taxon>Heligmosomoides</taxon>
    </lineage>
</organism>
<evidence type="ECO:0000313" key="1">
    <source>
        <dbReference type="EMBL" id="VDP19643.1"/>
    </source>
</evidence>
<reference evidence="1 2" key="1">
    <citation type="submission" date="2018-11" db="EMBL/GenBank/DDBJ databases">
        <authorList>
            <consortium name="Pathogen Informatics"/>
        </authorList>
    </citation>
    <scope>NUCLEOTIDE SEQUENCE [LARGE SCALE GENOMIC DNA]</scope>
</reference>
<reference evidence="3" key="2">
    <citation type="submission" date="2019-09" db="UniProtKB">
        <authorList>
            <consortium name="WormBaseParasite"/>
        </authorList>
    </citation>
    <scope>IDENTIFICATION</scope>
</reference>
<sequence>MRLKTLSNREKYRLLFMVGGRAMLQKPYKGEISAATLFGLYRTVIFTVQPAVGPTFRAVTKVVLPGNPAIGTYLAGATECA</sequence>
<dbReference type="WBParaSite" id="HPBE_0002037701-mRNA-1">
    <property type="protein sequence ID" value="HPBE_0002037701-mRNA-1"/>
    <property type="gene ID" value="HPBE_0002037701"/>
</dbReference>
<dbReference type="Proteomes" id="UP000050761">
    <property type="component" value="Unassembled WGS sequence"/>
</dbReference>
<dbReference type="EMBL" id="UZAH01032100">
    <property type="protein sequence ID" value="VDP19643.1"/>
    <property type="molecule type" value="Genomic_DNA"/>
</dbReference>
<name>A0A183GDN8_HELPZ</name>
<accession>A0A183GDN8</accession>
<gene>
    <name evidence="1" type="ORF">HPBE_LOCUS20375</name>
</gene>
<protein>
    <submittedName>
        <fullName evidence="3">Aldehyde dehydrogenase</fullName>
    </submittedName>
</protein>
<evidence type="ECO:0000313" key="2">
    <source>
        <dbReference type="Proteomes" id="UP000050761"/>
    </source>
</evidence>
<dbReference type="AlphaFoldDB" id="A0A183GDN8"/>
<proteinExistence type="predicted"/>
<accession>A0A3P8FBS5</accession>